<dbReference type="Pfam" id="PF01368">
    <property type="entry name" value="DHH"/>
    <property type="match status" value="1"/>
</dbReference>
<dbReference type="Pfam" id="PF02272">
    <property type="entry name" value="DHHA1"/>
    <property type="match status" value="1"/>
</dbReference>
<dbReference type="InterPro" id="IPR041122">
    <property type="entry name" value="RecJ_OB"/>
</dbReference>
<reference evidence="12" key="1">
    <citation type="submission" date="2017-09" db="EMBL/GenBank/DDBJ databases">
        <title>Depth-based differentiation of microbial function through sediment-hosted aquifers and enrichment of novel symbionts in the deep terrestrial subsurface.</title>
        <authorList>
            <person name="Probst A.J."/>
            <person name="Ladd B."/>
            <person name="Jarett J.K."/>
            <person name="Geller-Mcgrath D.E."/>
            <person name="Sieber C.M.K."/>
            <person name="Emerson J.B."/>
            <person name="Anantharaman K."/>
            <person name="Thomas B.C."/>
            <person name="Malmstrom R."/>
            <person name="Stieglmeier M."/>
            <person name="Klingl A."/>
            <person name="Woyke T."/>
            <person name="Ryan C.M."/>
            <person name="Banfield J.F."/>
        </authorList>
    </citation>
    <scope>NUCLEOTIDE SEQUENCE [LARGE SCALE GENOMIC DNA]</scope>
</reference>
<feature type="domain" description="RecJ OB" evidence="10">
    <location>
        <begin position="504"/>
        <end position="611"/>
    </location>
</feature>
<organism evidence="11 12">
    <name type="scientific">Candidatus Falkowbacteria bacterium CG10_big_fil_rev_8_21_14_0_10_44_15</name>
    <dbReference type="NCBI Taxonomy" id="1974569"/>
    <lineage>
        <taxon>Bacteria</taxon>
        <taxon>Candidatus Falkowiibacteriota</taxon>
    </lineage>
</organism>
<dbReference type="InterPro" id="IPR038763">
    <property type="entry name" value="DHH_sf"/>
</dbReference>
<dbReference type="SUPFAM" id="SSF64182">
    <property type="entry name" value="DHH phosphoesterases"/>
    <property type="match status" value="1"/>
</dbReference>
<feature type="region of interest" description="Disordered" evidence="7">
    <location>
        <begin position="219"/>
        <end position="238"/>
    </location>
</feature>
<dbReference type="PANTHER" id="PTHR30255:SF2">
    <property type="entry name" value="SINGLE-STRANDED-DNA-SPECIFIC EXONUCLEASE RECJ"/>
    <property type="match status" value="1"/>
</dbReference>
<dbReference type="InterPro" id="IPR004610">
    <property type="entry name" value="RecJ"/>
</dbReference>
<evidence type="ECO:0000256" key="5">
    <source>
        <dbReference type="ARBA" id="ARBA00022839"/>
    </source>
</evidence>
<dbReference type="NCBIfam" id="TIGR00644">
    <property type="entry name" value="recJ"/>
    <property type="match status" value="1"/>
</dbReference>
<evidence type="ECO:0000313" key="12">
    <source>
        <dbReference type="Proteomes" id="UP000228510"/>
    </source>
</evidence>
<feature type="domain" description="DHHA1" evidence="9">
    <location>
        <begin position="405"/>
        <end position="490"/>
    </location>
</feature>
<dbReference type="GO" id="GO:0003676">
    <property type="term" value="F:nucleic acid binding"/>
    <property type="evidence" value="ECO:0007669"/>
    <property type="project" value="InterPro"/>
</dbReference>
<sequence length="620" mass="68228">MQRWRVADNKASENTIKNNPEVNPVVLRLLAGRGLSAEQIKKFLEPSYAQELHDPFLFKQMKEAVELIFKHLQAGNKIVVYGDYDADGICSTAIMHKTLSFLATPGKTEPAAKIDIYIPDRASEGYGLKKSAIKNLAKAGAKLIITVDNATRNVEEVEYGKSLGLDIIITDHHEPGDILPDCLIINPKVNGEQYPFLGLAGCGVAFKVAQALLTSPPTPLLKEGEGNHSSRTMSPSPYQGEGRGEVFIKWLLDLVAIGTIADLVPLIDENRVLVKYGLVVLNKTSRLGLKKLIAVARSGVDKNGNNREIDSWQVGFQLAPRLNAAGRLNHANNAYELLVTENEAEADKIAQQLNATNQERQRLTEEIFQYADTQVNQEDKILFAVDPNLTPDPSPYEGEGRNAPWPAGVMGLVAGKLTEKYYRPALAVTDKGGEIVGSGRSIAEFDVTAMLEECAEWLANFGGHKQACGFTLKSREMLAPFLAKAKKIAAEKLAGVELAPTLNIDLAVSFSDINEELYAALQQLRPFGVGNPQPKFLTANLLVVNMLNMGADGQHLKLKLQAENKILLDAVAFSASEEWKRIKVGDKIDLVYYIDRNEWNGRREMQLKIVDLKYNANTTN</sequence>
<comment type="similarity">
    <text evidence="1">Belongs to the RecJ family.</text>
</comment>
<dbReference type="Pfam" id="PF17768">
    <property type="entry name" value="RecJ_OB"/>
    <property type="match status" value="1"/>
</dbReference>
<keyword evidence="5 11" id="KW-0269">Exonuclease</keyword>
<dbReference type="Gene3D" id="2.40.50.460">
    <property type="match status" value="1"/>
</dbReference>
<evidence type="ECO:0000259" key="9">
    <source>
        <dbReference type="Pfam" id="PF02272"/>
    </source>
</evidence>
<dbReference type="PANTHER" id="PTHR30255">
    <property type="entry name" value="SINGLE-STRANDED-DNA-SPECIFIC EXONUCLEASE RECJ"/>
    <property type="match status" value="1"/>
</dbReference>
<dbReference type="InterPro" id="IPR001667">
    <property type="entry name" value="DDH_dom"/>
</dbReference>
<keyword evidence="6" id="KW-0175">Coiled coil</keyword>
<accession>A0A2H0UZ17</accession>
<dbReference type="GO" id="GO:0008409">
    <property type="term" value="F:5'-3' exonuclease activity"/>
    <property type="evidence" value="ECO:0007669"/>
    <property type="project" value="InterPro"/>
</dbReference>
<evidence type="ECO:0000259" key="8">
    <source>
        <dbReference type="Pfam" id="PF01368"/>
    </source>
</evidence>
<dbReference type="InterPro" id="IPR051673">
    <property type="entry name" value="SSDNA_exonuclease_RecJ"/>
</dbReference>
<evidence type="ECO:0000259" key="10">
    <source>
        <dbReference type="Pfam" id="PF17768"/>
    </source>
</evidence>
<keyword evidence="4" id="KW-0378">Hydrolase</keyword>
<comment type="caution">
    <text evidence="11">The sequence shown here is derived from an EMBL/GenBank/DDBJ whole genome shotgun (WGS) entry which is preliminary data.</text>
</comment>
<evidence type="ECO:0000256" key="4">
    <source>
        <dbReference type="ARBA" id="ARBA00022801"/>
    </source>
</evidence>
<dbReference type="InterPro" id="IPR003156">
    <property type="entry name" value="DHHA1_dom"/>
</dbReference>
<protein>
    <recommendedName>
        <fullName evidence="2">Single-stranded-DNA-specific exonuclease RecJ</fullName>
    </recommendedName>
</protein>
<feature type="coiled-coil region" evidence="6">
    <location>
        <begin position="339"/>
        <end position="373"/>
    </location>
</feature>
<evidence type="ECO:0000256" key="6">
    <source>
        <dbReference type="SAM" id="Coils"/>
    </source>
</evidence>
<evidence type="ECO:0000313" key="11">
    <source>
        <dbReference type="EMBL" id="PIR92074.1"/>
    </source>
</evidence>
<proteinExistence type="inferred from homology"/>
<dbReference type="EMBL" id="PFAT01000047">
    <property type="protein sequence ID" value="PIR92074.1"/>
    <property type="molecule type" value="Genomic_DNA"/>
</dbReference>
<gene>
    <name evidence="11" type="primary">recJ</name>
    <name evidence="11" type="ORF">COU01_03715</name>
</gene>
<dbReference type="Proteomes" id="UP000228510">
    <property type="component" value="Unassembled WGS sequence"/>
</dbReference>
<feature type="domain" description="DDH" evidence="8">
    <location>
        <begin position="77"/>
        <end position="214"/>
    </location>
</feature>
<dbReference type="Gene3D" id="3.90.1640.30">
    <property type="match status" value="1"/>
</dbReference>
<evidence type="ECO:0000256" key="7">
    <source>
        <dbReference type="SAM" id="MobiDB-lite"/>
    </source>
</evidence>
<name>A0A2H0UZ17_9BACT</name>
<dbReference type="GO" id="GO:0006310">
    <property type="term" value="P:DNA recombination"/>
    <property type="evidence" value="ECO:0007669"/>
    <property type="project" value="InterPro"/>
</dbReference>
<keyword evidence="3" id="KW-0540">Nuclease</keyword>
<evidence type="ECO:0000256" key="1">
    <source>
        <dbReference type="ARBA" id="ARBA00005915"/>
    </source>
</evidence>
<evidence type="ECO:0000256" key="2">
    <source>
        <dbReference type="ARBA" id="ARBA00019841"/>
    </source>
</evidence>
<dbReference type="AlphaFoldDB" id="A0A2H0UZ17"/>
<dbReference type="GO" id="GO:0006281">
    <property type="term" value="P:DNA repair"/>
    <property type="evidence" value="ECO:0007669"/>
    <property type="project" value="InterPro"/>
</dbReference>
<evidence type="ECO:0000256" key="3">
    <source>
        <dbReference type="ARBA" id="ARBA00022722"/>
    </source>
</evidence>